<keyword evidence="4" id="KW-1185">Reference proteome</keyword>
<dbReference type="EMBL" id="BMEM01000001">
    <property type="protein sequence ID" value="GGF45011.1"/>
    <property type="molecule type" value="Genomic_DNA"/>
</dbReference>
<organism evidence="3 4">
    <name type="scientific">Ornithinimicrobium tianjinense</name>
    <dbReference type="NCBI Taxonomy" id="1195761"/>
    <lineage>
        <taxon>Bacteria</taxon>
        <taxon>Bacillati</taxon>
        <taxon>Actinomycetota</taxon>
        <taxon>Actinomycetes</taxon>
        <taxon>Micrococcales</taxon>
        <taxon>Ornithinimicrobiaceae</taxon>
        <taxon>Ornithinimicrobium</taxon>
    </lineage>
</organism>
<evidence type="ECO:0000313" key="3">
    <source>
        <dbReference type="EMBL" id="GGF45011.1"/>
    </source>
</evidence>
<feature type="compositionally biased region" description="Basic and acidic residues" evidence="1">
    <location>
        <begin position="54"/>
        <end position="77"/>
    </location>
</feature>
<evidence type="ECO:0000256" key="1">
    <source>
        <dbReference type="SAM" id="MobiDB-lite"/>
    </source>
</evidence>
<dbReference type="Proteomes" id="UP000605670">
    <property type="component" value="Unassembled WGS sequence"/>
</dbReference>
<evidence type="ECO:0000313" key="4">
    <source>
        <dbReference type="Proteomes" id="UP000605670"/>
    </source>
</evidence>
<dbReference type="RefSeq" id="WP_188428533.1">
    <property type="nucleotide sequence ID" value="NZ_BAABKH010000005.1"/>
</dbReference>
<proteinExistence type="predicted"/>
<protein>
    <recommendedName>
        <fullName evidence="5">DUF3043 domain-containing protein</fullName>
    </recommendedName>
</protein>
<dbReference type="Pfam" id="PF11241">
    <property type="entry name" value="DUF3043"/>
    <property type="match status" value="1"/>
</dbReference>
<feature type="transmembrane region" description="Helical" evidence="2">
    <location>
        <begin position="123"/>
        <end position="144"/>
    </location>
</feature>
<evidence type="ECO:0008006" key="5">
    <source>
        <dbReference type="Google" id="ProtNLM"/>
    </source>
</evidence>
<evidence type="ECO:0000256" key="2">
    <source>
        <dbReference type="SAM" id="Phobius"/>
    </source>
</evidence>
<keyword evidence="2" id="KW-0812">Transmembrane</keyword>
<feature type="transmembrane region" description="Helical" evidence="2">
    <location>
        <begin position="99"/>
        <end position="117"/>
    </location>
</feature>
<gene>
    <name evidence="3" type="ORF">GCM10011366_10910</name>
</gene>
<reference evidence="3" key="2">
    <citation type="submission" date="2020-09" db="EMBL/GenBank/DDBJ databases">
        <authorList>
            <person name="Sun Q."/>
            <person name="Zhou Y."/>
        </authorList>
    </citation>
    <scope>NUCLEOTIDE SEQUENCE</scope>
    <source>
        <strain evidence="3">CGMCC 1.12160</strain>
    </source>
</reference>
<accession>A0A917BIM8</accession>
<keyword evidence="2" id="KW-1133">Transmembrane helix</keyword>
<name>A0A917BIM8_9MICO</name>
<feature type="region of interest" description="Disordered" evidence="1">
    <location>
        <begin position="1"/>
        <end position="77"/>
    </location>
</feature>
<dbReference type="InterPro" id="IPR021403">
    <property type="entry name" value="DUF3043"/>
</dbReference>
<dbReference type="AlphaFoldDB" id="A0A917BIM8"/>
<sequence>MLFSKKPTEPTPAPTPEADETSRPAGKGRPTPKRRDAQAANRRPLVGAASSPELKARARSERAHAREAMLRGEEKYLPARDQGPERRFLRDSVDARRSVGEYLLPAMLVVLALTFVPDSRAGVASMVAAYSLIALTILNSWLLWRSVRAQFAQAFGHEAPKGSGMYVVMRSLQMRGSRVPRPAVNRGDAVVRRR</sequence>
<keyword evidence="2" id="KW-0472">Membrane</keyword>
<comment type="caution">
    <text evidence="3">The sequence shown here is derived from an EMBL/GenBank/DDBJ whole genome shotgun (WGS) entry which is preliminary data.</text>
</comment>
<reference evidence="3" key="1">
    <citation type="journal article" date="2014" name="Int. J. Syst. Evol. Microbiol.">
        <title>Complete genome sequence of Corynebacterium casei LMG S-19264T (=DSM 44701T), isolated from a smear-ripened cheese.</title>
        <authorList>
            <consortium name="US DOE Joint Genome Institute (JGI-PGF)"/>
            <person name="Walter F."/>
            <person name="Albersmeier A."/>
            <person name="Kalinowski J."/>
            <person name="Ruckert C."/>
        </authorList>
    </citation>
    <scope>NUCLEOTIDE SEQUENCE</scope>
    <source>
        <strain evidence="3">CGMCC 1.12160</strain>
    </source>
</reference>